<reference evidence="2" key="1">
    <citation type="submission" date="2024-07" db="EMBL/GenBank/DDBJ databases">
        <title>Complete genome sequence of Prevotella sp. YM-2024 GTC17262.</title>
        <authorList>
            <person name="Hayashi M."/>
            <person name="Muto Y."/>
            <person name="Tanaka K."/>
            <person name="Niwa H."/>
        </authorList>
    </citation>
    <scope>NUCLEOTIDE SEQUENCE</scope>
    <source>
        <strain evidence="2">GTC17262</strain>
    </source>
</reference>
<sequence length="142" mass="15925">MKRILYIIVFILPFIVASCVKEEYWYYAPELKAKELTISANLDSTSFEILGGSWNNIAKATMFQDGKEVIMLPTATNKENGLSEPGATYTADWLTIKHTDNQREIRVIAKPNNGSRREAHIEVDYGTAIGTITLIQKGKGEK</sequence>
<proteinExistence type="predicted"/>
<gene>
    <name evidence="2" type="ORF">GTC17262_03270</name>
</gene>
<protein>
    <recommendedName>
        <fullName evidence="1">BACON domain-containing protein</fullName>
    </recommendedName>
</protein>
<evidence type="ECO:0000313" key="2">
    <source>
        <dbReference type="EMBL" id="BFO80136.1"/>
    </source>
</evidence>
<dbReference type="InterPro" id="IPR024361">
    <property type="entry name" value="BACON"/>
</dbReference>
<feature type="domain" description="BACON" evidence="1">
    <location>
        <begin position="88"/>
        <end position="137"/>
    </location>
</feature>
<name>A0AB33JJ33_9BACT</name>
<dbReference type="EMBL" id="AP035789">
    <property type="protein sequence ID" value="BFO80136.1"/>
    <property type="molecule type" value="Genomic_DNA"/>
</dbReference>
<dbReference type="PROSITE" id="PS51257">
    <property type="entry name" value="PROKAR_LIPOPROTEIN"/>
    <property type="match status" value="1"/>
</dbReference>
<accession>A0AB33JJ33</accession>
<dbReference type="Pfam" id="PF13004">
    <property type="entry name" value="BACON"/>
    <property type="match status" value="1"/>
</dbReference>
<dbReference type="AlphaFoldDB" id="A0AB33JJ33"/>
<evidence type="ECO:0000259" key="1">
    <source>
        <dbReference type="Pfam" id="PF13004"/>
    </source>
</evidence>
<organism evidence="2">
    <name type="scientific">Prevotella sp. GTC17262</name>
    <dbReference type="NCBI Taxonomy" id="3236797"/>
    <lineage>
        <taxon>Bacteria</taxon>
        <taxon>Pseudomonadati</taxon>
        <taxon>Bacteroidota</taxon>
        <taxon>Bacteroidia</taxon>
        <taxon>Bacteroidales</taxon>
        <taxon>Prevotellaceae</taxon>
        <taxon>Prevotella</taxon>
    </lineage>
</organism>